<dbReference type="OrthoDB" id="424753at2759"/>
<evidence type="ECO:0000256" key="3">
    <source>
        <dbReference type="ARBA" id="ARBA00022801"/>
    </source>
</evidence>
<evidence type="ECO:0000313" key="10">
    <source>
        <dbReference type="Proteomes" id="UP000444721"/>
    </source>
</evidence>
<feature type="active site" evidence="5">
    <location>
        <position position="884"/>
    </location>
</feature>
<sequence>MYPYQPHHGMSHPYASPQEIPNPYQGLSHHEQQHQQVLMMQQQQQLAPGQVVVVQTTTTTYHQQPVYPMPYGAMYSDQFSMMMNQSYEPPQSLDQLPFFSSVSSSVQDKKTEVEPVLFNFDNLVVDALIPNYLPAYCLQQKQNTENNTVVNNTNVNNTNNSTLVDNLTTTKVQNNSVNFNPVNTISKQSITNVIENNNVTINNTKNVTNQVTNITNVTSKVVPSTPTVSVNTLTNTDTQKKAVTCEVVKKVVNNSTTNTLVETKDVKKDDKVVNNTSTVVKTIKDVKNISTTNTLVENKDINHHVTINNSKTVETNIIATNNASPVTTTTHTSTSVPKPTKEVVSQKTTSELNTTSSSVVNTSTNISTSEVTISNISTNVVNNINNITNVVNNVVKNSVVNNEIDKTTSINNINSQTKDIQNQSGTTQETVMNSVKVENTKNIFVTNNISNTTNNTTVNNITNTCVDTKNVTAQQNDCSKPQRKWVIETTIENFKNNFSHLSGVSPLYLSTLSTLEKYQSTLRKTLEMATGENVEKFTALAIQCDNEFEKSMGWLERTIVMLEREKVAFMNWTENKNLPNFLNMTVEQLIEQCKKLPSHPKFDESVKTLIDYFQRYGKLVQYLVLLRYYYTSIHKKYDPPKIVLARTEKCSVSKMYNDNDFDHTWDALKSSVSYWLRPCQFSDKPVLFENDTLDVNRIRKGLINNAYFISAVIAAGQKSPEAIKRRFVEDDFVGGRHTVKLFNSQNREKFVTVDDCFPIEYLGKPIATSSSVPNEFWPHILEKAYAKMLGGYHLYCHGGNPGSVLQAVFGCKESIKLSLGKSANANEIWPKLQEEHNKGSIMMVYTNSGYNENTENDCHAYVVQQVIEIKDNSNVVHRLIKLFNPWGLAYSSNSAGESALEKAYALMEWKGRYSDGDSNWNDF</sequence>
<dbReference type="VEuPathDB" id="AmoebaDB:NF0008500"/>
<dbReference type="VEuPathDB" id="AmoebaDB:NfTy_033650"/>
<protein>
    <recommendedName>
        <fullName evidence="8">Calpain catalytic domain-containing protein</fullName>
    </recommendedName>
</protein>
<evidence type="ECO:0000256" key="6">
    <source>
        <dbReference type="PROSITE-ProRule" id="PRU00239"/>
    </source>
</evidence>
<dbReference type="SUPFAM" id="SSF54001">
    <property type="entry name" value="Cysteine proteinases"/>
    <property type="match status" value="1"/>
</dbReference>
<dbReference type="PROSITE" id="PS50203">
    <property type="entry name" value="CALPAIN_CAT"/>
    <property type="match status" value="1"/>
</dbReference>
<organism evidence="9 10">
    <name type="scientific">Naegleria fowleri</name>
    <name type="common">Brain eating amoeba</name>
    <dbReference type="NCBI Taxonomy" id="5763"/>
    <lineage>
        <taxon>Eukaryota</taxon>
        <taxon>Discoba</taxon>
        <taxon>Heterolobosea</taxon>
        <taxon>Tetramitia</taxon>
        <taxon>Eutetramitia</taxon>
        <taxon>Vahlkampfiidae</taxon>
        <taxon>Naegleria</taxon>
    </lineage>
</organism>
<feature type="region of interest" description="Disordered" evidence="7">
    <location>
        <begin position="1"/>
        <end position="20"/>
    </location>
</feature>
<dbReference type="InterPro" id="IPR022684">
    <property type="entry name" value="Calpain_cysteine_protease"/>
</dbReference>
<keyword evidence="10" id="KW-1185">Reference proteome</keyword>
<dbReference type="SMART" id="SM00230">
    <property type="entry name" value="CysPc"/>
    <property type="match status" value="1"/>
</dbReference>
<evidence type="ECO:0000259" key="8">
    <source>
        <dbReference type="PROSITE" id="PS50203"/>
    </source>
</evidence>
<dbReference type="Pfam" id="PF00648">
    <property type="entry name" value="Peptidase_C2"/>
    <property type="match status" value="1"/>
</dbReference>
<keyword evidence="4" id="KW-0788">Thiol protease</keyword>
<dbReference type="Proteomes" id="UP000444721">
    <property type="component" value="Unassembled WGS sequence"/>
</dbReference>
<dbReference type="GO" id="GO:0006508">
    <property type="term" value="P:proteolysis"/>
    <property type="evidence" value="ECO:0007669"/>
    <property type="project" value="UniProtKB-KW"/>
</dbReference>
<dbReference type="PANTHER" id="PTHR10183">
    <property type="entry name" value="CALPAIN"/>
    <property type="match status" value="1"/>
</dbReference>
<keyword evidence="2" id="KW-0645">Protease</keyword>
<dbReference type="PANTHER" id="PTHR10183:SF379">
    <property type="entry name" value="CALPAIN-5"/>
    <property type="match status" value="1"/>
</dbReference>
<comment type="caution">
    <text evidence="9">The sequence shown here is derived from an EMBL/GenBank/DDBJ whole genome shotgun (WGS) entry which is preliminary data.</text>
</comment>
<gene>
    <name evidence="9" type="ORF">FDP41_001991</name>
</gene>
<evidence type="ECO:0000313" key="9">
    <source>
        <dbReference type="EMBL" id="KAF0978921.1"/>
    </source>
</evidence>
<dbReference type="RefSeq" id="XP_044563634.1">
    <property type="nucleotide sequence ID" value="XM_044705136.1"/>
</dbReference>
<accession>A0A6A5BWR8</accession>
<evidence type="ECO:0000256" key="2">
    <source>
        <dbReference type="ARBA" id="ARBA00022670"/>
    </source>
</evidence>
<dbReference type="GeneID" id="68109209"/>
<dbReference type="VEuPathDB" id="AmoebaDB:NF0008490"/>
<evidence type="ECO:0000256" key="4">
    <source>
        <dbReference type="ARBA" id="ARBA00022807"/>
    </source>
</evidence>
<dbReference type="GO" id="GO:0004198">
    <property type="term" value="F:calcium-dependent cysteine-type endopeptidase activity"/>
    <property type="evidence" value="ECO:0007669"/>
    <property type="project" value="InterPro"/>
</dbReference>
<keyword evidence="3" id="KW-0378">Hydrolase</keyword>
<evidence type="ECO:0000256" key="1">
    <source>
        <dbReference type="ARBA" id="ARBA00007623"/>
    </source>
</evidence>
<dbReference type="InterPro" id="IPR001300">
    <property type="entry name" value="Peptidase_C2_calpain_cat"/>
</dbReference>
<evidence type="ECO:0000256" key="7">
    <source>
        <dbReference type="SAM" id="MobiDB-lite"/>
    </source>
</evidence>
<evidence type="ECO:0000256" key="5">
    <source>
        <dbReference type="PIRSR" id="PIRSR622684-1"/>
    </source>
</evidence>
<dbReference type="Gene3D" id="3.90.70.10">
    <property type="entry name" value="Cysteine proteinases"/>
    <property type="match status" value="1"/>
</dbReference>
<feature type="active site" evidence="5">
    <location>
        <position position="859"/>
    </location>
</feature>
<dbReference type="VEuPathDB" id="AmoebaDB:FDP41_001991"/>
<reference evidence="9 10" key="1">
    <citation type="journal article" date="2019" name="Sci. Rep.">
        <title>Nanopore sequencing improves the draft genome of the human pathogenic amoeba Naegleria fowleri.</title>
        <authorList>
            <person name="Liechti N."/>
            <person name="Schurch N."/>
            <person name="Bruggmann R."/>
            <person name="Wittwer M."/>
        </authorList>
    </citation>
    <scope>NUCLEOTIDE SEQUENCE [LARGE SCALE GENOMIC DNA]</scope>
    <source>
        <strain evidence="9 10">ATCC 30894</strain>
    </source>
</reference>
<dbReference type="EMBL" id="VFQX01000028">
    <property type="protein sequence ID" value="KAF0978921.1"/>
    <property type="molecule type" value="Genomic_DNA"/>
</dbReference>
<dbReference type="AlphaFoldDB" id="A0A6A5BWR8"/>
<comment type="similarity">
    <text evidence="1">Belongs to the peptidase C2 family.</text>
</comment>
<proteinExistence type="inferred from homology"/>
<comment type="caution">
    <text evidence="6">Lacks conserved residue(s) required for the propagation of feature annotation.</text>
</comment>
<feature type="domain" description="Calpain catalytic" evidence="8">
    <location>
        <begin position="675"/>
        <end position="923"/>
    </location>
</feature>
<dbReference type="InterPro" id="IPR038765">
    <property type="entry name" value="Papain-like_cys_pep_sf"/>
</dbReference>
<name>A0A6A5BWR8_NAEFO</name>